<dbReference type="PROSITE" id="PS50172">
    <property type="entry name" value="BRCT"/>
    <property type="match status" value="1"/>
</dbReference>
<sequence length="79" mass="9385">MSSFLDIAELDFSFYGGQICQNIEESTTHVIICTELLDRIQEIKNLNRVRSKKLHIVSEQWVYHTVKHQQRQDENNYCV</sequence>
<protein>
    <recommendedName>
        <fullName evidence="1">BRCT domain-containing protein</fullName>
    </recommendedName>
</protein>
<feature type="domain" description="BRCT" evidence="1">
    <location>
        <begin position="15"/>
        <end position="79"/>
    </location>
</feature>
<evidence type="ECO:0000313" key="2">
    <source>
        <dbReference type="EMBL" id="KAJ9575397.1"/>
    </source>
</evidence>
<reference evidence="2" key="2">
    <citation type="submission" date="2023-05" db="EMBL/GenBank/DDBJ databases">
        <authorList>
            <person name="Fouks B."/>
        </authorList>
    </citation>
    <scope>NUCLEOTIDE SEQUENCE</scope>
    <source>
        <strain evidence="2">Stay&amp;Tobe</strain>
        <tissue evidence="2">Testes</tissue>
    </source>
</reference>
<dbReference type="Proteomes" id="UP001233999">
    <property type="component" value="Unassembled WGS sequence"/>
</dbReference>
<dbReference type="SUPFAM" id="SSF52113">
    <property type="entry name" value="BRCT domain"/>
    <property type="match status" value="1"/>
</dbReference>
<evidence type="ECO:0000313" key="3">
    <source>
        <dbReference type="Proteomes" id="UP001233999"/>
    </source>
</evidence>
<gene>
    <name evidence="2" type="ORF">L9F63_025655</name>
</gene>
<organism evidence="2 3">
    <name type="scientific">Diploptera punctata</name>
    <name type="common">Pacific beetle cockroach</name>
    <dbReference type="NCBI Taxonomy" id="6984"/>
    <lineage>
        <taxon>Eukaryota</taxon>
        <taxon>Metazoa</taxon>
        <taxon>Ecdysozoa</taxon>
        <taxon>Arthropoda</taxon>
        <taxon>Hexapoda</taxon>
        <taxon>Insecta</taxon>
        <taxon>Pterygota</taxon>
        <taxon>Neoptera</taxon>
        <taxon>Polyneoptera</taxon>
        <taxon>Dictyoptera</taxon>
        <taxon>Blattodea</taxon>
        <taxon>Blaberoidea</taxon>
        <taxon>Blaberidae</taxon>
        <taxon>Diplopterinae</taxon>
        <taxon>Diploptera</taxon>
    </lineage>
</organism>
<dbReference type="EMBL" id="JASPKZ010009890">
    <property type="protein sequence ID" value="KAJ9575397.1"/>
    <property type="molecule type" value="Genomic_DNA"/>
</dbReference>
<reference evidence="2" key="1">
    <citation type="journal article" date="2023" name="IScience">
        <title>Live-bearing cockroach genome reveals convergent evolutionary mechanisms linked to viviparity in insects and beyond.</title>
        <authorList>
            <person name="Fouks B."/>
            <person name="Harrison M.C."/>
            <person name="Mikhailova A.A."/>
            <person name="Marchal E."/>
            <person name="English S."/>
            <person name="Carruthers M."/>
            <person name="Jennings E.C."/>
            <person name="Chiamaka E.L."/>
            <person name="Frigard R.A."/>
            <person name="Pippel M."/>
            <person name="Attardo G.M."/>
            <person name="Benoit J.B."/>
            <person name="Bornberg-Bauer E."/>
            <person name="Tobe S.S."/>
        </authorList>
    </citation>
    <scope>NUCLEOTIDE SEQUENCE</scope>
    <source>
        <strain evidence="2">Stay&amp;Tobe</strain>
    </source>
</reference>
<keyword evidence="3" id="KW-1185">Reference proteome</keyword>
<proteinExistence type="predicted"/>
<evidence type="ECO:0000259" key="1">
    <source>
        <dbReference type="PROSITE" id="PS50172"/>
    </source>
</evidence>
<accession>A0AAD8E3M8</accession>
<dbReference type="InterPro" id="IPR001357">
    <property type="entry name" value="BRCT_dom"/>
</dbReference>
<name>A0AAD8E3M8_DIPPU</name>
<comment type="caution">
    <text evidence="2">The sequence shown here is derived from an EMBL/GenBank/DDBJ whole genome shotgun (WGS) entry which is preliminary data.</text>
</comment>
<dbReference type="Gene3D" id="3.40.50.10190">
    <property type="entry name" value="BRCT domain"/>
    <property type="match status" value="1"/>
</dbReference>
<dbReference type="InterPro" id="IPR036420">
    <property type="entry name" value="BRCT_dom_sf"/>
</dbReference>
<dbReference type="Pfam" id="PF16589">
    <property type="entry name" value="BRCT_2"/>
    <property type="match status" value="1"/>
</dbReference>
<dbReference type="AlphaFoldDB" id="A0AAD8E3M8"/>